<dbReference type="EMBL" id="QEXO01000001">
    <property type="protein sequence ID" value="PWE15996.1"/>
    <property type="molecule type" value="Genomic_DNA"/>
</dbReference>
<dbReference type="AlphaFoldDB" id="A0A2U2BPS7"/>
<dbReference type="InterPro" id="IPR010656">
    <property type="entry name" value="DctM"/>
</dbReference>
<feature type="transmembrane region" description="Helical" evidence="7">
    <location>
        <begin position="48"/>
        <end position="70"/>
    </location>
</feature>
<comment type="caution">
    <text evidence="9">The sequence shown here is derived from an EMBL/GenBank/DDBJ whole genome shotgun (WGS) entry which is preliminary data.</text>
</comment>
<feature type="transmembrane region" description="Helical" evidence="7">
    <location>
        <begin position="6"/>
        <end position="36"/>
    </location>
</feature>
<comment type="similarity">
    <text evidence="7">Belongs to the TRAP transporter large permease family.</text>
</comment>
<dbReference type="NCBIfam" id="TIGR00786">
    <property type="entry name" value="dctM"/>
    <property type="match status" value="1"/>
</dbReference>
<evidence type="ECO:0000256" key="3">
    <source>
        <dbReference type="ARBA" id="ARBA00022519"/>
    </source>
</evidence>
<feature type="transmembrane region" description="Helical" evidence="7">
    <location>
        <begin position="357"/>
        <end position="381"/>
    </location>
</feature>
<evidence type="ECO:0000256" key="2">
    <source>
        <dbReference type="ARBA" id="ARBA00022475"/>
    </source>
</evidence>
<organism evidence="9 10">
    <name type="scientific">Alcaligenes faecalis</name>
    <dbReference type="NCBI Taxonomy" id="511"/>
    <lineage>
        <taxon>Bacteria</taxon>
        <taxon>Pseudomonadati</taxon>
        <taxon>Pseudomonadota</taxon>
        <taxon>Betaproteobacteria</taxon>
        <taxon>Burkholderiales</taxon>
        <taxon>Alcaligenaceae</taxon>
        <taxon>Alcaligenes</taxon>
    </lineage>
</organism>
<evidence type="ECO:0000313" key="9">
    <source>
        <dbReference type="EMBL" id="PWE15996.1"/>
    </source>
</evidence>
<dbReference type="PIRSF" id="PIRSF006066">
    <property type="entry name" value="HI0050"/>
    <property type="match status" value="1"/>
</dbReference>
<feature type="transmembrane region" description="Helical" evidence="7">
    <location>
        <begin position="314"/>
        <end position="345"/>
    </location>
</feature>
<protein>
    <recommendedName>
        <fullName evidence="7">TRAP transporter large permease protein</fullName>
    </recommendedName>
</protein>
<keyword evidence="4 7" id="KW-0812">Transmembrane</keyword>
<comment type="subcellular location">
    <subcellularLocation>
        <location evidence="1 7">Cell inner membrane</location>
        <topology evidence="1 7">Multi-pass membrane protein</topology>
    </subcellularLocation>
</comment>
<dbReference type="PANTHER" id="PTHR33362">
    <property type="entry name" value="SIALIC ACID TRAP TRANSPORTER PERMEASE PROTEIN SIAT-RELATED"/>
    <property type="match status" value="1"/>
</dbReference>
<dbReference type="GO" id="GO:0005886">
    <property type="term" value="C:plasma membrane"/>
    <property type="evidence" value="ECO:0007669"/>
    <property type="project" value="UniProtKB-SubCell"/>
</dbReference>
<feature type="transmembrane region" description="Helical" evidence="7">
    <location>
        <begin position="214"/>
        <end position="235"/>
    </location>
</feature>
<sequence length="428" mass="44973">MITVTLITLLTLILMLIGMPIGFAITAGVLAALVALGDISLMAVPQQLFSGLDSFSLLAIPFFVLAGSLMTSGGLTSRLLDFANALLGRFKGGLAMSGVLASGMFAGISGSAVADTSALGRIMIPAMIRSGYPPGFAGGVIAAANVVAPIIPPSIPFIVVAVLTGQSITTLFLAGVVPGILYMLSMLVMSWWISKRNNFPTQGKASGREIWITFKNSAFALLLPVFILGGIRSGIFNITEAAIMAVIYALIVGTLVYRQITWKIFVDSLVGAAHTTAVIMIIVAAARVFSWLLAYVSIPEAISAFVLENISNPLVFLLFVNVLLLIVGMFLETNAALVMLIPVLYPIAMKLGIDPTHFTVVAVVNLCIGLITPPAGLCLNISSLLARISLERGVVGIAPFLFTALLVLIILTLFPQVSVWLPNLVAGS</sequence>
<evidence type="ECO:0000259" key="8">
    <source>
        <dbReference type="Pfam" id="PF06808"/>
    </source>
</evidence>
<accession>A0A2U2BPS7</accession>
<gene>
    <name evidence="9" type="ORF">DF183_04515</name>
</gene>
<evidence type="ECO:0000256" key="7">
    <source>
        <dbReference type="RuleBase" id="RU369079"/>
    </source>
</evidence>
<keyword evidence="7" id="KW-0813">Transport</keyword>
<evidence type="ECO:0000313" key="10">
    <source>
        <dbReference type="Proteomes" id="UP000245216"/>
    </source>
</evidence>
<evidence type="ECO:0000256" key="6">
    <source>
        <dbReference type="ARBA" id="ARBA00023136"/>
    </source>
</evidence>
<keyword evidence="5 7" id="KW-1133">Transmembrane helix</keyword>
<keyword evidence="6 7" id="KW-0472">Membrane</keyword>
<feature type="transmembrane region" description="Helical" evidence="7">
    <location>
        <begin position="264"/>
        <end position="283"/>
    </location>
</feature>
<dbReference type="GO" id="GO:0022857">
    <property type="term" value="F:transmembrane transporter activity"/>
    <property type="evidence" value="ECO:0007669"/>
    <property type="project" value="UniProtKB-UniRule"/>
</dbReference>
<comment type="subunit">
    <text evidence="7">The complex comprises the extracytoplasmic solute receptor protein and the two transmembrane proteins.</text>
</comment>
<evidence type="ECO:0000256" key="1">
    <source>
        <dbReference type="ARBA" id="ARBA00004429"/>
    </source>
</evidence>
<feature type="transmembrane region" description="Helical" evidence="7">
    <location>
        <begin position="171"/>
        <end position="193"/>
    </location>
</feature>
<dbReference type="RefSeq" id="WP_045929917.1">
    <property type="nucleotide sequence ID" value="NZ_CAXOKM010000026.1"/>
</dbReference>
<dbReference type="GeneID" id="29368720"/>
<keyword evidence="3 7" id="KW-0997">Cell inner membrane</keyword>
<dbReference type="Proteomes" id="UP000245216">
    <property type="component" value="Unassembled WGS sequence"/>
</dbReference>
<feature type="transmembrane region" description="Helical" evidence="7">
    <location>
        <begin position="135"/>
        <end position="159"/>
    </location>
</feature>
<evidence type="ECO:0000256" key="4">
    <source>
        <dbReference type="ARBA" id="ARBA00022692"/>
    </source>
</evidence>
<keyword evidence="2" id="KW-1003">Cell membrane</keyword>
<name>A0A2U2BPS7_ALCFA</name>
<dbReference type="InterPro" id="IPR004681">
    <property type="entry name" value="TRAP_DctM"/>
</dbReference>
<feature type="transmembrane region" description="Helical" evidence="7">
    <location>
        <begin position="393"/>
        <end position="414"/>
    </location>
</feature>
<reference evidence="9 10" key="1">
    <citation type="submission" date="2018-05" db="EMBL/GenBank/DDBJ databases">
        <title>Genome Sequence of an Efficient Indole-Degrading Bacterium, Alcaligenes sp.YBY.</title>
        <authorList>
            <person name="Yang B."/>
        </authorList>
    </citation>
    <scope>NUCLEOTIDE SEQUENCE [LARGE SCALE GENOMIC DNA]</scope>
    <source>
        <strain evidence="9 10">YBY</strain>
    </source>
</reference>
<dbReference type="STRING" id="511.UZ73_00555"/>
<dbReference type="KEGG" id="afa:UZ73_00555"/>
<evidence type="ECO:0000256" key="5">
    <source>
        <dbReference type="ARBA" id="ARBA00022989"/>
    </source>
</evidence>
<feature type="domain" description="TRAP C4-dicarboxylate transport system permease DctM subunit" evidence="8">
    <location>
        <begin position="11"/>
        <end position="416"/>
    </location>
</feature>
<feature type="transmembrane region" description="Helical" evidence="7">
    <location>
        <begin position="90"/>
        <end position="114"/>
    </location>
</feature>
<dbReference type="Pfam" id="PF06808">
    <property type="entry name" value="DctM"/>
    <property type="match status" value="1"/>
</dbReference>
<proteinExistence type="inferred from homology"/>
<reference evidence="9 10" key="2">
    <citation type="submission" date="2018-05" db="EMBL/GenBank/DDBJ databases">
        <authorList>
            <person name="Lanie J.A."/>
            <person name="Ng W.-L."/>
            <person name="Kazmierczak K.M."/>
            <person name="Andrzejewski T.M."/>
            <person name="Davidsen T.M."/>
            <person name="Wayne K.J."/>
            <person name="Tettelin H."/>
            <person name="Glass J.I."/>
            <person name="Rusch D."/>
            <person name="Podicherti R."/>
            <person name="Tsui H.-C.T."/>
            <person name="Winkler M.E."/>
        </authorList>
    </citation>
    <scope>NUCLEOTIDE SEQUENCE [LARGE SCALE GENOMIC DNA]</scope>
    <source>
        <strain evidence="9 10">YBY</strain>
    </source>
</reference>
<comment type="function">
    <text evidence="7">Part of the tripartite ATP-independent periplasmic (TRAP) transport system.</text>
</comment>
<feature type="transmembrane region" description="Helical" evidence="7">
    <location>
        <begin position="241"/>
        <end position="257"/>
    </location>
</feature>